<evidence type="ECO:0000313" key="1">
    <source>
        <dbReference type="EMBL" id="MBO8451377.1"/>
    </source>
</evidence>
<protein>
    <submittedName>
        <fullName evidence="1">Uncharacterized protein</fullName>
    </submittedName>
</protein>
<accession>A0A9D9ENZ0</accession>
<reference evidence="1" key="1">
    <citation type="submission" date="2020-10" db="EMBL/GenBank/DDBJ databases">
        <authorList>
            <person name="Gilroy R."/>
        </authorList>
    </citation>
    <scope>NUCLEOTIDE SEQUENCE</scope>
    <source>
        <strain evidence="1">B1-20833</strain>
    </source>
</reference>
<comment type="caution">
    <text evidence="1">The sequence shown here is derived from an EMBL/GenBank/DDBJ whole genome shotgun (WGS) entry which is preliminary data.</text>
</comment>
<gene>
    <name evidence="1" type="ORF">IAC06_00630</name>
</gene>
<reference evidence="1" key="2">
    <citation type="journal article" date="2021" name="PeerJ">
        <title>Extensive microbial diversity within the chicken gut microbiome revealed by metagenomics and culture.</title>
        <authorList>
            <person name="Gilroy R."/>
            <person name="Ravi A."/>
            <person name="Getino M."/>
            <person name="Pursley I."/>
            <person name="Horton D.L."/>
            <person name="Alikhan N.F."/>
            <person name="Baker D."/>
            <person name="Gharbi K."/>
            <person name="Hall N."/>
            <person name="Watson M."/>
            <person name="Adriaenssens E.M."/>
            <person name="Foster-Nyarko E."/>
            <person name="Jarju S."/>
            <person name="Secka A."/>
            <person name="Antonio M."/>
            <person name="Oren A."/>
            <person name="Chaudhuri R.R."/>
            <person name="La Ragione R."/>
            <person name="Hildebrand F."/>
            <person name="Pallen M.J."/>
        </authorList>
    </citation>
    <scope>NUCLEOTIDE SEQUENCE</scope>
    <source>
        <strain evidence="1">B1-20833</strain>
    </source>
</reference>
<sequence>MGLVRGLLSHPERSLSLVNLNTAGGGVKDLEHHIRSPHWQPPVMSGASYSIAPSVFALP</sequence>
<organism evidence="1 2">
    <name type="scientific">Candidatus Cryptobacteroides intestinavium</name>
    <dbReference type="NCBI Taxonomy" id="2840766"/>
    <lineage>
        <taxon>Bacteria</taxon>
        <taxon>Pseudomonadati</taxon>
        <taxon>Bacteroidota</taxon>
        <taxon>Bacteroidia</taxon>
        <taxon>Bacteroidales</taxon>
        <taxon>Candidatus Cryptobacteroides</taxon>
    </lineage>
</organism>
<evidence type="ECO:0000313" key="2">
    <source>
        <dbReference type="Proteomes" id="UP000823661"/>
    </source>
</evidence>
<proteinExistence type="predicted"/>
<dbReference type="Proteomes" id="UP000823661">
    <property type="component" value="Unassembled WGS sequence"/>
</dbReference>
<name>A0A9D9ENZ0_9BACT</name>
<dbReference type="EMBL" id="JADIMI010000008">
    <property type="protein sequence ID" value="MBO8451377.1"/>
    <property type="molecule type" value="Genomic_DNA"/>
</dbReference>
<dbReference type="AlphaFoldDB" id="A0A9D9ENZ0"/>